<dbReference type="EMBL" id="VTPX01000014">
    <property type="protein sequence ID" value="KAA0016014.1"/>
    <property type="molecule type" value="Genomic_DNA"/>
</dbReference>
<evidence type="ECO:0000313" key="12">
    <source>
        <dbReference type="Proteomes" id="UP000466024"/>
    </source>
</evidence>
<dbReference type="Proteomes" id="UP000466024">
    <property type="component" value="Unassembled WGS sequence"/>
</dbReference>
<feature type="transmembrane region" description="Helical" evidence="9">
    <location>
        <begin position="128"/>
        <end position="152"/>
    </location>
</feature>
<evidence type="ECO:0000256" key="1">
    <source>
        <dbReference type="ARBA" id="ARBA00004429"/>
    </source>
</evidence>
<dbReference type="InterPro" id="IPR055348">
    <property type="entry name" value="DctQ"/>
</dbReference>
<keyword evidence="4 9" id="KW-0997">Cell inner membrane</keyword>
<dbReference type="AlphaFoldDB" id="A0A640WBD3"/>
<protein>
    <recommendedName>
        <fullName evidence="9">TRAP transporter small permease protein</fullName>
    </recommendedName>
</protein>
<evidence type="ECO:0000256" key="7">
    <source>
        <dbReference type="ARBA" id="ARBA00023136"/>
    </source>
</evidence>
<dbReference type="PANTHER" id="PTHR35011">
    <property type="entry name" value="2,3-DIKETO-L-GULONATE TRAP TRANSPORTER SMALL PERMEASE PROTEIN YIAM"/>
    <property type="match status" value="1"/>
</dbReference>
<comment type="similarity">
    <text evidence="8 9">Belongs to the TRAP transporter small permease family.</text>
</comment>
<evidence type="ECO:0000256" key="2">
    <source>
        <dbReference type="ARBA" id="ARBA00022448"/>
    </source>
</evidence>
<comment type="caution">
    <text evidence="11">The sequence shown here is derived from an EMBL/GenBank/DDBJ whole genome shotgun (WGS) entry which is preliminary data.</text>
</comment>
<reference evidence="11 12" key="1">
    <citation type="submission" date="2019-08" db="EMBL/GenBank/DDBJ databases">
        <title>Bioinformatics analysis of the strain L3 and L5.</title>
        <authorList>
            <person name="Li X."/>
        </authorList>
    </citation>
    <scope>NUCLEOTIDE SEQUENCE [LARGE SCALE GENOMIC DNA]</scope>
    <source>
        <strain evidence="11 12">L3</strain>
    </source>
</reference>
<comment type="function">
    <text evidence="9">Part of the tripartite ATP-independent periplasmic (TRAP) transport system.</text>
</comment>
<evidence type="ECO:0000256" key="5">
    <source>
        <dbReference type="ARBA" id="ARBA00022692"/>
    </source>
</evidence>
<dbReference type="GO" id="GO:0005886">
    <property type="term" value="C:plasma membrane"/>
    <property type="evidence" value="ECO:0007669"/>
    <property type="project" value="UniProtKB-SubCell"/>
</dbReference>
<dbReference type="InterPro" id="IPR007387">
    <property type="entry name" value="TRAP_DctQ"/>
</dbReference>
<feature type="transmembrane region" description="Helical" evidence="9">
    <location>
        <begin position="86"/>
        <end position="108"/>
    </location>
</feature>
<keyword evidence="2 9" id="KW-0813">Transport</keyword>
<evidence type="ECO:0000313" key="11">
    <source>
        <dbReference type="EMBL" id="KAA0016014.1"/>
    </source>
</evidence>
<keyword evidence="7 9" id="KW-0472">Membrane</keyword>
<feature type="transmembrane region" description="Helical" evidence="9">
    <location>
        <begin position="12"/>
        <end position="32"/>
    </location>
</feature>
<proteinExistence type="inferred from homology"/>
<dbReference type="RefSeq" id="WP_149436960.1">
    <property type="nucleotide sequence ID" value="NZ_VTPX01000014.1"/>
</dbReference>
<feature type="domain" description="Tripartite ATP-independent periplasmic transporters DctQ component" evidence="10">
    <location>
        <begin position="23"/>
        <end position="150"/>
    </location>
</feature>
<evidence type="ECO:0000256" key="6">
    <source>
        <dbReference type="ARBA" id="ARBA00022989"/>
    </source>
</evidence>
<dbReference type="GO" id="GO:0022857">
    <property type="term" value="F:transmembrane transporter activity"/>
    <property type="evidence" value="ECO:0007669"/>
    <property type="project" value="UniProtKB-UniRule"/>
</dbReference>
<evidence type="ECO:0000256" key="8">
    <source>
        <dbReference type="ARBA" id="ARBA00038436"/>
    </source>
</evidence>
<keyword evidence="5 9" id="KW-0812">Transmembrane</keyword>
<evidence type="ECO:0000259" key="10">
    <source>
        <dbReference type="Pfam" id="PF04290"/>
    </source>
</evidence>
<gene>
    <name evidence="11" type="ORF">F0A16_18435</name>
</gene>
<dbReference type="Pfam" id="PF04290">
    <property type="entry name" value="DctQ"/>
    <property type="match status" value="1"/>
</dbReference>
<comment type="subunit">
    <text evidence="9">The complex comprises the extracytoplasmic solute receptor protein and the two transmembrane proteins.</text>
</comment>
<name>A0A640WBD3_9GAMM</name>
<organism evidence="11 12">
    <name type="scientific">Salinicola corii</name>
    <dbReference type="NCBI Taxonomy" id="2606937"/>
    <lineage>
        <taxon>Bacteria</taxon>
        <taxon>Pseudomonadati</taxon>
        <taxon>Pseudomonadota</taxon>
        <taxon>Gammaproteobacteria</taxon>
        <taxon>Oceanospirillales</taxon>
        <taxon>Halomonadaceae</taxon>
        <taxon>Salinicola</taxon>
    </lineage>
</organism>
<dbReference type="PANTHER" id="PTHR35011:SF2">
    <property type="entry name" value="2,3-DIKETO-L-GULONATE TRAP TRANSPORTER SMALL PERMEASE PROTEIN YIAM"/>
    <property type="match status" value="1"/>
</dbReference>
<keyword evidence="3" id="KW-1003">Cell membrane</keyword>
<feature type="transmembrane region" description="Helical" evidence="9">
    <location>
        <begin position="47"/>
        <end position="65"/>
    </location>
</feature>
<evidence type="ECO:0000256" key="3">
    <source>
        <dbReference type="ARBA" id="ARBA00022475"/>
    </source>
</evidence>
<sequence length="168" mass="18774">MLSFKRWLERVLLVLMATMLIAMVCLMLWQVTTRYLLGVPALYTEETLRFLMIWMALTGAAYCFGTNRHLALDLIPSLLPEKAGRVLYLINSVVVLVFAGFVLLLGGWKASLSALTQMSPIMQIPMGYAYSILPISAVIIFILQILNVFLIMTGRLRLPYAKSGAGEL</sequence>
<dbReference type="GO" id="GO:0015740">
    <property type="term" value="P:C4-dicarboxylate transport"/>
    <property type="evidence" value="ECO:0007669"/>
    <property type="project" value="TreeGrafter"/>
</dbReference>
<comment type="subcellular location">
    <subcellularLocation>
        <location evidence="1 9">Cell inner membrane</location>
        <topology evidence="1 9">Multi-pass membrane protein</topology>
    </subcellularLocation>
</comment>
<keyword evidence="6 9" id="KW-1133">Transmembrane helix</keyword>
<keyword evidence="12" id="KW-1185">Reference proteome</keyword>
<accession>A0A640WBD3</accession>
<evidence type="ECO:0000256" key="4">
    <source>
        <dbReference type="ARBA" id="ARBA00022519"/>
    </source>
</evidence>
<evidence type="ECO:0000256" key="9">
    <source>
        <dbReference type="RuleBase" id="RU369079"/>
    </source>
</evidence>